<dbReference type="AlphaFoldDB" id="A0A1Y2D1A1"/>
<evidence type="ECO:0000256" key="1">
    <source>
        <dbReference type="ARBA" id="ARBA00004245"/>
    </source>
</evidence>
<evidence type="ECO:0000256" key="4">
    <source>
        <dbReference type="ARBA" id="ARBA00022741"/>
    </source>
</evidence>
<dbReference type="STRING" id="329046.A0A1Y2D1A1"/>
<dbReference type="EMBL" id="MCGO01000002">
    <property type="protein sequence ID" value="ORY52967.1"/>
    <property type="molecule type" value="Genomic_DNA"/>
</dbReference>
<feature type="coiled-coil region" evidence="10">
    <location>
        <begin position="461"/>
        <end position="551"/>
    </location>
</feature>
<dbReference type="CDD" id="cd01369">
    <property type="entry name" value="KISc_KHC_KIF5"/>
    <property type="match status" value="1"/>
</dbReference>
<evidence type="ECO:0000256" key="2">
    <source>
        <dbReference type="ARBA" id="ARBA00022490"/>
    </source>
</evidence>
<keyword evidence="5 9" id="KW-0067">ATP-binding</keyword>
<feature type="binding site" evidence="9">
    <location>
        <begin position="112"/>
        <end position="119"/>
    </location>
    <ligand>
        <name>ATP</name>
        <dbReference type="ChEBI" id="CHEBI:30616"/>
    </ligand>
</feature>
<keyword evidence="4 9" id="KW-0547">Nucleotide-binding</keyword>
<dbReference type="CDD" id="cd23649">
    <property type="entry name" value="Khc_CBD_cc"/>
    <property type="match status" value="1"/>
</dbReference>
<dbReference type="InterPro" id="IPR027417">
    <property type="entry name" value="P-loop_NTPase"/>
</dbReference>
<dbReference type="SUPFAM" id="SSF52540">
    <property type="entry name" value="P-loop containing nucleoside triphosphate hydrolases"/>
    <property type="match status" value="1"/>
</dbReference>
<comment type="similarity">
    <text evidence="9">Belongs to the TRAFAC class myosin-kinesin ATPase superfamily. Kinesin family.</text>
</comment>
<keyword evidence="3" id="KW-0493">Microtubule</keyword>
<accession>A0A1Y2D1A1</accession>
<keyword evidence="2" id="KW-0963">Cytoplasm</keyword>
<dbReference type="InterPro" id="IPR036961">
    <property type="entry name" value="Kinesin_motor_dom_sf"/>
</dbReference>
<evidence type="ECO:0000313" key="13">
    <source>
        <dbReference type="Proteomes" id="UP000193642"/>
    </source>
</evidence>
<dbReference type="GO" id="GO:0003777">
    <property type="term" value="F:microtubule motor activity"/>
    <property type="evidence" value="ECO:0007669"/>
    <property type="project" value="InterPro"/>
</dbReference>
<dbReference type="Proteomes" id="UP000193642">
    <property type="component" value="Unassembled WGS sequence"/>
</dbReference>
<dbReference type="PANTHER" id="PTHR47968:SF75">
    <property type="entry name" value="CENTROMERE-ASSOCIATED PROTEIN E"/>
    <property type="match status" value="1"/>
</dbReference>
<dbReference type="PRINTS" id="PR00380">
    <property type="entry name" value="KINESINHEAVY"/>
</dbReference>
<dbReference type="Gene3D" id="3.40.850.10">
    <property type="entry name" value="Kinesin motor domain"/>
    <property type="match status" value="1"/>
</dbReference>
<evidence type="ECO:0000256" key="7">
    <source>
        <dbReference type="ARBA" id="ARBA00023175"/>
    </source>
</evidence>
<feature type="domain" description="Kinesin motor" evidence="11">
    <location>
        <begin position="1"/>
        <end position="346"/>
    </location>
</feature>
<evidence type="ECO:0000256" key="8">
    <source>
        <dbReference type="ARBA" id="ARBA00023212"/>
    </source>
</evidence>
<feature type="coiled-coil region" evidence="10">
    <location>
        <begin position="729"/>
        <end position="770"/>
    </location>
</feature>
<name>A0A1Y2D1A1_9FUNG</name>
<sequence>MTSVKLQVSYKYMNLPAVLSCIHAGLDRMRAGGRPLPRLIMILNYVSKDYPGQFAFDKIFDWTTTQKQVFDYAAVLSLKVIQSPVDTVVQLISTHCFSDVMRGYNGTIFAYGQTGSGKTHTMMGDMESEEWKGLTPRLVETIFSTIFNAPATMEFTVKVSFMEIYMEKIRDLLNPSNNNLPVHEEKGKGVYVKGLLEVFVGSVEEVYDVMKRGQQARIVASTNMNAESSRSHSIFVLQINLKNLVDGSSRTGKLFRKVGKTGATGQTLEEAKMINKSLSALGMVINALTDGKGGHVPYRDSKLTRILQESLGGNSRTTLVINASPSSFNDAETLSTLRFGMRAKSIKNKAKINAELSPTELKNLLKKAKLDMQQLQIYINSLENEVKIWRSGSSVPKVDWVQPINVAALVGDSATTSPSASNGNLPASAVPAHMKDLIDGRSSTPVPPISQDERDAFLQRENELGDQLTEAQAALKSAQAKVETLEEELSFLKSRDGDIESENKTLSGTLNELKLELEKVSCENKESVITIESLKDANGELLKEVDTLKKQIVDIQSTAAATPAEDPIALKNAAEEKELRKMDRLQQMMTEMDPSHFMTEKEKQLRETIVKLAHMKENLQPPSSPEEIASQHVELIEAKTQIAKQDLTINELSSTINAIQDEANTFKKKKEEHEKKIAALEAEYQELLDKTIHDEEVQGGPQLSKTIQDIKARLEAQFNSKRETQMREIQELREIVAKREADIAQLQSTLSSTQQANEEMKTTLAAVQRNDGEVIQKDEEIEKMRKSMATQLGEFDAMKKKLMRDLQNRCEKVVELEISLDETRDQYNNILKNSNSRAQQQKMAFLERNLEQLTNVQRQLVEQNSTLKKEFSVAERKMAARNERIQNLETLLHDTQTKLELQTQKFDAQLASMREKLQEARSANPQANSWLYSSAKIAKPLRGGGGVPVAGEAEDLADAEDAFNSRQSWYVSLLKK</sequence>
<reference evidence="12 13" key="1">
    <citation type="submission" date="2016-07" db="EMBL/GenBank/DDBJ databases">
        <title>Pervasive Adenine N6-methylation of Active Genes in Fungi.</title>
        <authorList>
            <consortium name="DOE Joint Genome Institute"/>
            <person name="Mondo S.J."/>
            <person name="Dannebaum R.O."/>
            <person name="Kuo R.C."/>
            <person name="Labutti K."/>
            <person name="Haridas S."/>
            <person name="Kuo A."/>
            <person name="Salamov A."/>
            <person name="Ahrendt S.R."/>
            <person name="Lipzen A."/>
            <person name="Sullivan W."/>
            <person name="Andreopoulos W.B."/>
            <person name="Clum A."/>
            <person name="Lindquist E."/>
            <person name="Daum C."/>
            <person name="Ramamoorthy G.K."/>
            <person name="Gryganskyi A."/>
            <person name="Culley D."/>
            <person name="Magnuson J.K."/>
            <person name="James T.Y."/>
            <person name="O'Malley M.A."/>
            <person name="Stajich J.E."/>
            <person name="Spatafora J.W."/>
            <person name="Visel A."/>
            <person name="Grigoriev I.V."/>
        </authorList>
    </citation>
    <scope>NUCLEOTIDE SEQUENCE [LARGE SCALE GENOMIC DNA]</scope>
    <source>
        <strain evidence="12 13">JEL800</strain>
    </source>
</reference>
<dbReference type="SMART" id="SM00129">
    <property type="entry name" value="KISc"/>
    <property type="match status" value="1"/>
</dbReference>
<keyword evidence="7 9" id="KW-0505">Motor protein</keyword>
<proteinExistence type="inferred from homology"/>
<dbReference type="Pfam" id="PF00225">
    <property type="entry name" value="Kinesin"/>
    <property type="match status" value="1"/>
</dbReference>
<comment type="caution">
    <text evidence="12">The sequence shown here is derived from an EMBL/GenBank/DDBJ whole genome shotgun (WGS) entry which is preliminary data.</text>
</comment>
<dbReference type="InterPro" id="IPR027640">
    <property type="entry name" value="Kinesin-like_fam"/>
</dbReference>
<dbReference type="GO" id="GO:0008017">
    <property type="term" value="F:microtubule binding"/>
    <property type="evidence" value="ECO:0007669"/>
    <property type="project" value="InterPro"/>
</dbReference>
<dbReference type="PANTHER" id="PTHR47968">
    <property type="entry name" value="CENTROMERE PROTEIN E"/>
    <property type="match status" value="1"/>
</dbReference>
<gene>
    <name evidence="12" type="ORF">BCR33DRAFT_761295</name>
</gene>
<evidence type="ECO:0000259" key="11">
    <source>
        <dbReference type="PROSITE" id="PS50067"/>
    </source>
</evidence>
<evidence type="ECO:0000256" key="6">
    <source>
        <dbReference type="ARBA" id="ARBA00023054"/>
    </source>
</evidence>
<dbReference type="PROSITE" id="PS50067">
    <property type="entry name" value="KINESIN_MOTOR_2"/>
    <property type="match status" value="1"/>
</dbReference>
<keyword evidence="13" id="KW-1185">Reference proteome</keyword>
<evidence type="ECO:0000313" key="12">
    <source>
        <dbReference type="EMBL" id="ORY52967.1"/>
    </source>
</evidence>
<evidence type="ECO:0000256" key="9">
    <source>
        <dbReference type="PROSITE-ProRule" id="PRU00283"/>
    </source>
</evidence>
<keyword evidence="6 10" id="KW-0175">Coiled coil</keyword>
<comment type="subcellular location">
    <subcellularLocation>
        <location evidence="1">Cytoplasm</location>
        <location evidence="1">Cytoskeleton</location>
    </subcellularLocation>
</comment>
<dbReference type="GO" id="GO:0005524">
    <property type="term" value="F:ATP binding"/>
    <property type="evidence" value="ECO:0007669"/>
    <property type="project" value="UniProtKB-UniRule"/>
</dbReference>
<evidence type="ECO:0000256" key="5">
    <source>
        <dbReference type="ARBA" id="ARBA00022840"/>
    </source>
</evidence>
<protein>
    <submittedName>
        <fullName evidence="12">Kinesin-domain-containing protein</fullName>
    </submittedName>
</protein>
<feature type="coiled-coil region" evidence="10">
    <location>
        <begin position="813"/>
        <end position="923"/>
    </location>
</feature>
<dbReference type="GO" id="GO:0007018">
    <property type="term" value="P:microtubule-based movement"/>
    <property type="evidence" value="ECO:0007669"/>
    <property type="project" value="InterPro"/>
</dbReference>
<dbReference type="OrthoDB" id="3176171at2759"/>
<dbReference type="InterPro" id="IPR001752">
    <property type="entry name" value="Kinesin_motor_dom"/>
</dbReference>
<dbReference type="InterPro" id="IPR059182">
    <property type="entry name" value="Khc_C"/>
</dbReference>
<keyword evidence="8" id="KW-0206">Cytoskeleton</keyword>
<evidence type="ECO:0000256" key="10">
    <source>
        <dbReference type="SAM" id="Coils"/>
    </source>
</evidence>
<evidence type="ECO:0000256" key="3">
    <source>
        <dbReference type="ARBA" id="ARBA00022701"/>
    </source>
</evidence>
<feature type="coiled-coil region" evidence="10">
    <location>
        <begin position="649"/>
        <end position="690"/>
    </location>
</feature>
<organism evidence="12 13">
    <name type="scientific">Rhizoclosmatium globosum</name>
    <dbReference type="NCBI Taxonomy" id="329046"/>
    <lineage>
        <taxon>Eukaryota</taxon>
        <taxon>Fungi</taxon>
        <taxon>Fungi incertae sedis</taxon>
        <taxon>Chytridiomycota</taxon>
        <taxon>Chytridiomycota incertae sedis</taxon>
        <taxon>Chytridiomycetes</taxon>
        <taxon>Chytridiales</taxon>
        <taxon>Chytriomycetaceae</taxon>
        <taxon>Rhizoclosmatium</taxon>
    </lineage>
</organism>